<evidence type="ECO:0000313" key="2">
    <source>
        <dbReference type="Proteomes" id="UP001629536"/>
    </source>
</evidence>
<dbReference type="EMBL" id="JBFNFH010000031">
    <property type="protein sequence ID" value="MFM1525706.1"/>
    <property type="molecule type" value="Genomic_DNA"/>
</dbReference>
<evidence type="ECO:0008006" key="3">
    <source>
        <dbReference type="Google" id="ProtNLM"/>
    </source>
</evidence>
<reference evidence="1 2" key="1">
    <citation type="journal article" date="2024" name="Front. Microbiol.">
        <title>Pangenomic and biochemical analyses of Helcococcus ovis reveal widespread tetracycline resistance and a novel bacterial species, Helcococcus bovis.</title>
        <authorList>
            <person name="Cunha F."/>
            <person name="Zhai Y."/>
            <person name="Casaro S."/>
            <person name="Jones K.L."/>
            <person name="Hernandez M."/>
            <person name="Bisinotto R.S."/>
            <person name="Kariyawasam S."/>
            <person name="Brown M.B."/>
            <person name="Phillips A."/>
            <person name="Jeong K.C."/>
            <person name="Galvao K.N."/>
        </authorList>
    </citation>
    <scope>NUCLEOTIDE SEQUENCE [LARGE SCALE GENOMIC DNA]</scope>
    <source>
        <strain evidence="1 2">KG197</strain>
    </source>
</reference>
<dbReference type="Proteomes" id="UP001629536">
    <property type="component" value="Unassembled WGS sequence"/>
</dbReference>
<protein>
    <recommendedName>
        <fullName evidence="3">TetR/AcrR family transcriptional regulator</fullName>
    </recommendedName>
</protein>
<name>A0ABW9F8D2_9FIRM</name>
<comment type="caution">
    <text evidence="1">The sequence shown here is derived from an EMBL/GenBank/DDBJ whole genome shotgun (WGS) entry which is preliminary data.</text>
</comment>
<keyword evidence="2" id="KW-1185">Reference proteome</keyword>
<sequence length="41" mass="4850">MPTKTFCNLSNQKREFILEKLKSKFTENNIFDANIKDISKN</sequence>
<dbReference type="Gene3D" id="1.10.357.10">
    <property type="entry name" value="Tetracycline Repressor, domain 2"/>
    <property type="match status" value="1"/>
</dbReference>
<proteinExistence type="predicted"/>
<evidence type="ECO:0000313" key="1">
    <source>
        <dbReference type="EMBL" id="MFM1525706.1"/>
    </source>
</evidence>
<organism evidence="1 2">
    <name type="scientific">Helcococcus bovis</name>
    <dbReference type="NCBI Taxonomy" id="3153252"/>
    <lineage>
        <taxon>Bacteria</taxon>
        <taxon>Bacillati</taxon>
        <taxon>Bacillota</taxon>
        <taxon>Tissierellia</taxon>
        <taxon>Tissierellales</taxon>
        <taxon>Peptoniphilaceae</taxon>
        <taxon>Helcococcus</taxon>
    </lineage>
</organism>
<gene>
    <name evidence="1" type="ORF">ABGF40_08570</name>
</gene>
<dbReference type="RefSeq" id="WP_408105613.1">
    <property type="nucleotide sequence ID" value="NZ_JBFNFH010000031.1"/>
</dbReference>
<accession>A0ABW9F8D2</accession>